<dbReference type="Gene3D" id="3.50.50.60">
    <property type="entry name" value="FAD/NAD(P)-binding domain"/>
    <property type="match status" value="1"/>
</dbReference>
<dbReference type="Pfam" id="PF01571">
    <property type="entry name" value="GCV_T"/>
    <property type="match status" value="1"/>
</dbReference>
<dbReference type="InterPro" id="IPR027266">
    <property type="entry name" value="TrmE/GcvT-like"/>
</dbReference>
<sequence length="668" mass="73306">MKSHVQVAVIGGGVVGASVLYHLTKLGWKDVVLIERSELTSGSTWHAAGGFHTLNGDTNMSALQGYTIELYKELEQVSGQSCGLHHVGGLTLATTKERMDYLKAERAKHQYMGLNTSIVGPDEIREISPITNTDGVIGALYDPLDGHLDPSGTTHAYANAAKIQGAEIYLHTHVNELNQRSDGGWDVVTNKGTVVAEHVVNAAGLWAREVGHMVGIELPLHPMEHQYLVTDDIPEVYNHHCELPHVMDPAGESYLRQEGRGLVIGFYEQNCTPWATGKTSWDFGHELLENNLDRIGDSLAIAYDRFPVLAEAGLKTIINGPFTFAPDGNPLVGPVPGLSNFWSACAVMAGFSQGGGVGLTLAEWMVEGEPSRDVFAMDVARFGNFSTRAYTRTKVIENYQKRFSVSYPNEELPAGRPLHTTPLYEIWDAQGAVFGQGFGMEHVNYFAKAGEPRFETPSFNRSNAFEAVGEECRAVREAVGINEVHNFGKFELTGNKATEWLDVIMAGRIPAIGRLTLSPMLSSKGRIIGDFTISRLAENHYQLTSSYGAQAYHLRWFEKHLPETGVTIKNISDQRIGLQIAGPKARDVLAQVTNLDVSNDAFRFLDVKQGEVGLCDAIIQRVSYTGDLGYEIYVNSSQVVSLYKSLSQAGEAYGMKPFGMRALCTRQF</sequence>
<dbReference type="GO" id="GO:0047865">
    <property type="term" value="F:dimethylglycine dehydrogenase activity"/>
    <property type="evidence" value="ECO:0007669"/>
    <property type="project" value="TreeGrafter"/>
</dbReference>
<dbReference type="PANTHER" id="PTHR13847">
    <property type="entry name" value="SARCOSINE DEHYDROGENASE-RELATED"/>
    <property type="match status" value="1"/>
</dbReference>
<dbReference type="RefSeq" id="WP_109837893.1">
    <property type="nucleotide sequence ID" value="NZ_QGKM01000030.1"/>
</dbReference>
<dbReference type="InterPro" id="IPR006222">
    <property type="entry name" value="GCVT_N"/>
</dbReference>
<dbReference type="SUPFAM" id="SSF54373">
    <property type="entry name" value="FAD-linked reductases, C-terminal domain"/>
    <property type="match status" value="1"/>
</dbReference>
<proteinExistence type="predicted"/>
<evidence type="ECO:0000259" key="2">
    <source>
        <dbReference type="Pfam" id="PF01266"/>
    </source>
</evidence>
<comment type="caution">
    <text evidence="5">The sequence shown here is derived from an EMBL/GenBank/DDBJ whole genome shotgun (WGS) entry which is preliminary data.</text>
</comment>
<dbReference type="InterPro" id="IPR036188">
    <property type="entry name" value="FAD/NAD-bd_sf"/>
</dbReference>
<dbReference type="Gene3D" id="3.30.1360.120">
    <property type="entry name" value="Probable tRNA modification gtpase trme, domain 1"/>
    <property type="match status" value="1"/>
</dbReference>
<protein>
    <submittedName>
        <fullName evidence="5">Glycine cleavage system protein T</fullName>
    </submittedName>
</protein>
<feature type="domain" description="FAD dependent oxidoreductase central" evidence="4">
    <location>
        <begin position="367"/>
        <end position="420"/>
    </location>
</feature>
<keyword evidence="6" id="KW-1185">Reference proteome</keyword>
<reference evidence="5 6" key="1">
    <citation type="submission" date="2018-05" db="EMBL/GenBank/DDBJ databases">
        <title>Leucothrix arctica sp. nov., isolated from Arctic seawater.</title>
        <authorList>
            <person name="Choi A."/>
            <person name="Baek K."/>
        </authorList>
    </citation>
    <scope>NUCLEOTIDE SEQUENCE [LARGE SCALE GENOMIC DNA]</scope>
    <source>
        <strain evidence="5 6">JCM 18388</strain>
    </source>
</reference>
<accession>A0A317CHP1</accession>
<dbReference type="AlphaFoldDB" id="A0A317CHP1"/>
<dbReference type="SUPFAM" id="SSF103025">
    <property type="entry name" value="Folate-binding domain"/>
    <property type="match status" value="1"/>
</dbReference>
<evidence type="ECO:0000256" key="1">
    <source>
        <dbReference type="ARBA" id="ARBA00023002"/>
    </source>
</evidence>
<dbReference type="InterPro" id="IPR006076">
    <property type="entry name" value="FAD-dep_OxRdtase"/>
</dbReference>
<feature type="domain" description="FAD dependent oxidoreductase" evidence="2">
    <location>
        <begin position="7"/>
        <end position="364"/>
    </location>
</feature>
<feature type="non-terminal residue" evidence="5">
    <location>
        <position position="668"/>
    </location>
</feature>
<dbReference type="Pfam" id="PF01266">
    <property type="entry name" value="DAO"/>
    <property type="match status" value="1"/>
</dbReference>
<feature type="domain" description="GCVT N-terminal" evidence="3">
    <location>
        <begin position="423"/>
        <end position="665"/>
    </location>
</feature>
<dbReference type="EMBL" id="QGKM01000030">
    <property type="protein sequence ID" value="PWQ96923.1"/>
    <property type="molecule type" value="Genomic_DNA"/>
</dbReference>
<gene>
    <name evidence="5" type="ORF">DKW60_11590</name>
</gene>
<evidence type="ECO:0000259" key="4">
    <source>
        <dbReference type="Pfam" id="PF16350"/>
    </source>
</evidence>
<dbReference type="SUPFAM" id="SSF51905">
    <property type="entry name" value="FAD/NAD(P)-binding domain"/>
    <property type="match status" value="1"/>
</dbReference>
<keyword evidence="1" id="KW-0560">Oxidoreductase</keyword>
<dbReference type="GO" id="GO:0005737">
    <property type="term" value="C:cytoplasm"/>
    <property type="evidence" value="ECO:0007669"/>
    <property type="project" value="TreeGrafter"/>
</dbReference>
<dbReference type="OrthoDB" id="5287468at2"/>
<dbReference type="Pfam" id="PF16350">
    <property type="entry name" value="FAO_M"/>
    <property type="match status" value="1"/>
</dbReference>
<dbReference type="InterPro" id="IPR032503">
    <property type="entry name" value="FAO_M"/>
</dbReference>
<name>A0A317CHP1_9GAMM</name>
<evidence type="ECO:0000313" key="6">
    <source>
        <dbReference type="Proteomes" id="UP000245539"/>
    </source>
</evidence>
<dbReference type="PANTHER" id="PTHR13847:SF187">
    <property type="entry name" value="DIMETHYLGLYCINE DEHYDROGENASE, MITOCHONDRIAL"/>
    <property type="match status" value="1"/>
</dbReference>
<dbReference type="Proteomes" id="UP000245539">
    <property type="component" value="Unassembled WGS sequence"/>
</dbReference>
<organism evidence="5 6">
    <name type="scientific">Leucothrix pacifica</name>
    <dbReference type="NCBI Taxonomy" id="1247513"/>
    <lineage>
        <taxon>Bacteria</taxon>
        <taxon>Pseudomonadati</taxon>
        <taxon>Pseudomonadota</taxon>
        <taxon>Gammaproteobacteria</taxon>
        <taxon>Thiotrichales</taxon>
        <taxon>Thiotrichaceae</taxon>
        <taxon>Leucothrix</taxon>
    </lineage>
</organism>
<evidence type="ECO:0000313" key="5">
    <source>
        <dbReference type="EMBL" id="PWQ96923.1"/>
    </source>
</evidence>
<dbReference type="Gene3D" id="3.30.70.1400">
    <property type="entry name" value="Aminomethyltransferase beta-barrel domains"/>
    <property type="match status" value="1"/>
</dbReference>
<evidence type="ECO:0000259" key="3">
    <source>
        <dbReference type="Pfam" id="PF01571"/>
    </source>
</evidence>
<dbReference type="Gene3D" id="3.30.9.10">
    <property type="entry name" value="D-Amino Acid Oxidase, subunit A, domain 2"/>
    <property type="match status" value="1"/>
</dbReference>